<dbReference type="InterPro" id="IPR007165">
    <property type="entry name" value="Phage_holin_4_2"/>
</dbReference>
<dbReference type="OrthoDB" id="4871734at2"/>
<evidence type="ECO:0000256" key="1">
    <source>
        <dbReference type="SAM" id="Phobius"/>
    </source>
</evidence>
<keyword evidence="1" id="KW-1133">Transmembrane helix</keyword>
<dbReference type="EMBL" id="QUAB01000044">
    <property type="protein sequence ID" value="REJ04925.1"/>
    <property type="molecule type" value="Genomic_DNA"/>
</dbReference>
<feature type="transmembrane region" description="Helical" evidence="1">
    <location>
        <begin position="5"/>
        <end position="26"/>
    </location>
</feature>
<proteinExistence type="predicted"/>
<keyword evidence="1" id="KW-0472">Membrane</keyword>
<comment type="caution">
    <text evidence="2">The sequence shown here is derived from an EMBL/GenBank/DDBJ whole genome shotgun (WGS) entry which is preliminary data.</text>
</comment>
<keyword evidence="3" id="KW-1185">Reference proteome</keyword>
<protein>
    <recommendedName>
        <fullName evidence="4">Phage holin family protein</fullName>
    </recommendedName>
</protein>
<dbReference type="RefSeq" id="WP_116242531.1">
    <property type="nucleotide sequence ID" value="NZ_QUAB01000044.1"/>
</dbReference>
<evidence type="ECO:0008006" key="4">
    <source>
        <dbReference type="Google" id="ProtNLM"/>
    </source>
</evidence>
<evidence type="ECO:0000313" key="2">
    <source>
        <dbReference type="EMBL" id="REJ04925.1"/>
    </source>
</evidence>
<gene>
    <name evidence="2" type="ORF">DY023_11750</name>
</gene>
<organism evidence="2 3">
    <name type="scientific">Microbacterium bovistercoris</name>
    <dbReference type="NCBI Taxonomy" id="2293570"/>
    <lineage>
        <taxon>Bacteria</taxon>
        <taxon>Bacillati</taxon>
        <taxon>Actinomycetota</taxon>
        <taxon>Actinomycetes</taxon>
        <taxon>Micrococcales</taxon>
        <taxon>Microbacteriaceae</taxon>
        <taxon>Microbacterium</taxon>
    </lineage>
</organism>
<feature type="transmembrane region" description="Helical" evidence="1">
    <location>
        <begin position="64"/>
        <end position="84"/>
    </location>
</feature>
<feature type="transmembrane region" description="Helical" evidence="1">
    <location>
        <begin position="32"/>
        <end position="55"/>
    </location>
</feature>
<dbReference type="Pfam" id="PF04020">
    <property type="entry name" value="Phage_holin_4_2"/>
    <property type="match status" value="1"/>
</dbReference>
<evidence type="ECO:0000313" key="3">
    <source>
        <dbReference type="Proteomes" id="UP000262172"/>
    </source>
</evidence>
<dbReference type="Proteomes" id="UP000262172">
    <property type="component" value="Unassembled WGS sequence"/>
</dbReference>
<name>A0A371NRZ6_9MICO</name>
<feature type="transmembrane region" description="Helical" evidence="1">
    <location>
        <begin position="96"/>
        <end position="119"/>
    </location>
</feature>
<reference evidence="2 3" key="1">
    <citation type="submission" date="2018-08" db="EMBL/GenBank/DDBJ databases">
        <title>Isolation, diversity and antifungal activity of Actinobacteria from cow dung.</title>
        <authorList>
            <person name="Ling L."/>
        </authorList>
    </citation>
    <scope>NUCLEOTIDE SEQUENCE [LARGE SCALE GENOMIC DNA]</scope>
    <source>
        <strain evidence="2 3">NEAU-LLE</strain>
    </source>
</reference>
<accession>A0A371NRZ6</accession>
<keyword evidence="1" id="KW-0812">Transmembrane</keyword>
<sequence length="128" mass="13596">MIRLLLRAAISLVTVAVALLICLWVLPGFSIGFAGFLVAVLVFTIAQAILAPLILKIVTRHAEALLGGIGLISTFVALLIASLFPSGVHLSGIVTWVLATLIIWVVTALGGWLLAALIFKKKTKERRG</sequence>
<dbReference type="AlphaFoldDB" id="A0A371NRZ6"/>